<reference evidence="4" key="1">
    <citation type="submission" date="2024-07" db="EMBL/GenBank/DDBJ databases">
        <title>Two chromosome-level genome assemblies of Korean endemic species Abeliophyllum distichum and Forsythia ovata (Oleaceae).</title>
        <authorList>
            <person name="Jang H."/>
        </authorList>
    </citation>
    <scope>NUCLEOTIDE SEQUENCE [LARGE SCALE GENOMIC DNA]</scope>
</reference>
<dbReference type="InterPro" id="IPR002528">
    <property type="entry name" value="MATE_fam"/>
</dbReference>
<feature type="transmembrane region" description="Helical" evidence="2">
    <location>
        <begin position="51"/>
        <end position="77"/>
    </location>
</feature>
<feature type="transmembrane region" description="Helical" evidence="2">
    <location>
        <begin position="7"/>
        <end position="31"/>
    </location>
</feature>
<dbReference type="Pfam" id="PF01554">
    <property type="entry name" value="MatE"/>
    <property type="match status" value="1"/>
</dbReference>
<organism evidence="3 4">
    <name type="scientific">Abeliophyllum distichum</name>
    <dbReference type="NCBI Taxonomy" id="126358"/>
    <lineage>
        <taxon>Eukaryota</taxon>
        <taxon>Viridiplantae</taxon>
        <taxon>Streptophyta</taxon>
        <taxon>Embryophyta</taxon>
        <taxon>Tracheophyta</taxon>
        <taxon>Spermatophyta</taxon>
        <taxon>Magnoliopsida</taxon>
        <taxon>eudicotyledons</taxon>
        <taxon>Gunneridae</taxon>
        <taxon>Pentapetalae</taxon>
        <taxon>asterids</taxon>
        <taxon>lamiids</taxon>
        <taxon>Lamiales</taxon>
        <taxon>Oleaceae</taxon>
        <taxon>Forsythieae</taxon>
        <taxon>Abeliophyllum</taxon>
    </lineage>
</organism>
<accession>A0ABD1U4B6</accession>
<keyword evidence="4" id="KW-1185">Reference proteome</keyword>
<dbReference type="AlphaFoldDB" id="A0ABD1U4B6"/>
<feature type="transmembrane region" description="Helical" evidence="2">
    <location>
        <begin position="219"/>
        <end position="239"/>
    </location>
</feature>
<evidence type="ECO:0000313" key="4">
    <source>
        <dbReference type="Proteomes" id="UP001604336"/>
    </source>
</evidence>
<dbReference type="EMBL" id="JBFOLK010000004">
    <property type="protein sequence ID" value="KAL2519593.1"/>
    <property type="molecule type" value="Genomic_DNA"/>
</dbReference>
<dbReference type="Proteomes" id="UP001604336">
    <property type="component" value="Unassembled WGS sequence"/>
</dbReference>
<name>A0ABD1U4B6_9LAMI</name>
<sequence>MLKLRWGLVGAAVALDVAWWFIAIAQFLYIISGTCGEAWTGFSTKTFEKLWGFIKFSFASAVMICSEIWYITVLTLLTGNLKNAEVSVDALVRMCKYIGLDLHGWSWIPRGRKAKFSAVVAGITSLLLGFLFALILLVTTKQYPTMFSNSSEVKHLVEELTPMLGICILFTNVQYALTGVATGAGWQVPVAYINVGFYFLLGVPLGVLMAYKFKMGIKGIWYGMLIGLCLQSCLLLWMISCRKLEQRGLCRQREIKRMGRGNRC</sequence>
<protein>
    <submittedName>
        <fullName evidence="3">MATE efflux family protein</fullName>
    </submittedName>
</protein>
<evidence type="ECO:0000313" key="3">
    <source>
        <dbReference type="EMBL" id="KAL2519593.1"/>
    </source>
</evidence>
<gene>
    <name evidence="3" type="ORF">Adt_15840</name>
</gene>
<comment type="similarity">
    <text evidence="1">Belongs to the multi antimicrobial extrusion (MATE) (TC 2.A.66.1) family.</text>
</comment>
<keyword evidence="2" id="KW-0472">Membrane</keyword>
<feature type="transmembrane region" description="Helical" evidence="2">
    <location>
        <begin position="116"/>
        <end position="140"/>
    </location>
</feature>
<keyword evidence="2" id="KW-1133">Transmembrane helix</keyword>
<comment type="caution">
    <text evidence="3">The sequence shown here is derived from an EMBL/GenBank/DDBJ whole genome shotgun (WGS) entry which is preliminary data.</text>
</comment>
<evidence type="ECO:0000256" key="1">
    <source>
        <dbReference type="ARBA" id="ARBA00010199"/>
    </source>
</evidence>
<dbReference type="PANTHER" id="PTHR11206">
    <property type="entry name" value="MULTIDRUG RESISTANCE PROTEIN"/>
    <property type="match status" value="1"/>
</dbReference>
<proteinExistence type="inferred from homology"/>
<feature type="transmembrane region" description="Helical" evidence="2">
    <location>
        <begin position="160"/>
        <end position="178"/>
    </location>
</feature>
<keyword evidence="2" id="KW-0812">Transmembrane</keyword>
<evidence type="ECO:0000256" key="2">
    <source>
        <dbReference type="SAM" id="Phobius"/>
    </source>
</evidence>
<feature type="transmembrane region" description="Helical" evidence="2">
    <location>
        <begin position="190"/>
        <end position="213"/>
    </location>
</feature>